<evidence type="ECO:0000313" key="2">
    <source>
        <dbReference type="Proteomes" id="UP000036277"/>
    </source>
</evidence>
<proteinExistence type="predicted"/>
<gene>
    <name evidence="1" type="ORF">AB204_02305</name>
</gene>
<evidence type="ECO:0000313" key="1">
    <source>
        <dbReference type="EMBL" id="KMJ46674.1"/>
    </source>
</evidence>
<protein>
    <recommendedName>
        <fullName evidence="3">Chromosome segregation protein ParM</fullName>
    </recommendedName>
</protein>
<keyword evidence="2" id="KW-1185">Reference proteome</keyword>
<organism evidence="1 2">
    <name type="scientific">Xenorhabdus khoisanae</name>
    <dbReference type="NCBI Taxonomy" id="880157"/>
    <lineage>
        <taxon>Bacteria</taxon>
        <taxon>Pseudomonadati</taxon>
        <taxon>Pseudomonadota</taxon>
        <taxon>Gammaproteobacteria</taxon>
        <taxon>Enterobacterales</taxon>
        <taxon>Morganellaceae</taxon>
        <taxon>Xenorhabdus</taxon>
    </lineage>
</organism>
<dbReference type="Proteomes" id="UP000036277">
    <property type="component" value="Unassembled WGS sequence"/>
</dbReference>
<accession>A0A0J5FWU8</accession>
<name>A0A0J5FWU8_9GAMM</name>
<dbReference type="AlphaFoldDB" id="A0A0J5FWU8"/>
<evidence type="ECO:0008006" key="3">
    <source>
        <dbReference type="Google" id="ProtNLM"/>
    </source>
</evidence>
<dbReference type="RefSeq" id="WP_047961756.1">
    <property type="nucleotide sequence ID" value="NZ_CAWMBG010000013.1"/>
</dbReference>
<reference evidence="1 2" key="1">
    <citation type="submission" date="2015-06" db="EMBL/GenBank/DDBJ databases">
        <title>Draft Whole-Genome Sequence of the Entomopathogenic Bacterium Xenorhabdus khoisanae.</title>
        <authorList>
            <person name="Naidoo S."/>
            <person name="Featherston J."/>
            <person name="Gray V.M."/>
        </authorList>
    </citation>
    <scope>NUCLEOTIDE SEQUENCE [LARGE SCALE GENOMIC DNA]</scope>
    <source>
        <strain evidence="1 2">MCB</strain>
    </source>
</reference>
<sequence>MADHRISDIQKKTLKILYWLNERQGKDHLPVPATALFEMVAKNTQHTIAASNYRKSCQTLVKRGMLNQYRHPKTLRLAYKLTPDGKQQAKKICDKDSN</sequence>
<comment type="caution">
    <text evidence="1">The sequence shown here is derived from an EMBL/GenBank/DDBJ whole genome shotgun (WGS) entry which is preliminary data.</text>
</comment>
<dbReference type="PATRIC" id="fig|880157.4.peg.480"/>
<dbReference type="EMBL" id="LFCV01000013">
    <property type="protein sequence ID" value="KMJ46674.1"/>
    <property type="molecule type" value="Genomic_DNA"/>
</dbReference>